<organism evidence="4 5">
    <name type="scientific">Polaromonas vacuolata</name>
    <dbReference type="NCBI Taxonomy" id="37448"/>
    <lineage>
        <taxon>Bacteria</taxon>
        <taxon>Pseudomonadati</taxon>
        <taxon>Pseudomonadota</taxon>
        <taxon>Betaproteobacteria</taxon>
        <taxon>Burkholderiales</taxon>
        <taxon>Comamonadaceae</taxon>
        <taxon>Polaromonas</taxon>
    </lineage>
</organism>
<evidence type="ECO:0000313" key="5">
    <source>
        <dbReference type="Proteomes" id="UP000502041"/>
    </source>
</evidence>
<dbReference type="Pfam" id="PF02798">
    <property type="entry name" value="GST_N"/>
    <property type="match status" value="1"/>
</dbReference>
<dbReference type="CDD" id="cd03048">
    <property type="entry name" value="GST_N_Ure2p_like"/>
    <property type="match status" value="1"/>
</dbReference>
<dbReference type="SUPFAM" id="SSF52833">
    <property type="entry name" value="Thioredoxin-like"/>
    <property type="match status" value="1"/>
</dbReference>
<comment type="similarity">
    <text evidence="1">Belongs to the GST superfamily.</text>
</comment>
<dbReference type="PROSITE" id="PS50405">
    <property type="entry name" value="GST_CTER"/>
    <property type="match status" value="1"/>
</dbReference>
<dbReference type="InterPro" id="IPR036282">
    <property type="entry name" value="Glutathione-S-Trfase_C_sf"/>
</dbReference>
<dbReference type="SFLD" id="SFLDS00019">
    <property type="entry name" value="Glutathione_Transferase_(cytos"/>
    <property type="match status" value="1"/>
</dbReference>
<dbReference type="SUPFAM" id="SSF47616">
    <property type="entry name" value="GST C-terminal domain-like"/>
    <property type="match status" value="1"/>
</dbReference>
<dbReference type="Gene3D" id="3.40.30.10">
    <property type="entry name" value="Glutaredoxin"/>
    <property type="match status" value="1"/>
</dbReference>
<dbReference type="Proteomes" id="UP000502041">
    <property type="component" value="Chromosome"/>
</dbReference>
<dbReference type="EMBL" id="CP051461">
    <property type="protein sequence ID" value="QJC55913.1"/>
    <property type="molecule type" value="Genomic_DNA"/>
</dbReference>
<sequence>MIKFYYHPSPNPAKIALFLEEAGVPYELVPVDTRKGDQYLPEFLAINPNAKTPALVDGDAVVFDSSAILIYLAEKTGAYLPENTPAQRAQMLSWLMLVATGIGPYCGQAVHFKHFAPEPKAYAVNRYDFEAQRHWALIEAQLAKHRYMLGDTYTIVDMAVWGWARAIPFILGADAWATLPNVKRLLDEINARPAAQRAEALKTQHAYKAEMDEESRKVMFPQNARLATPDAA</sequence>
<dbReference type="PANTHER" id="PTHR44051">
    <property type="entry name" value="GLUTATHIONE S-TRANSFERASE-RELATED"/>
    <property type="match status" value="1"/>
</dbReference>
<dbReference type="AlphaFoldDB" id="A0A6H2H7Z5"/>
<dbReference type="GO" id="GO:0016491">
    <property type="term" value="F:oxidoreductase activity"/>
    <property type="evidence" value="ECO:0007669"/>
    <property type="project" value="UniProtKB-KW"/>
</dbReference>
<dbReference type="KEGG" id="pvac:HC248_01197"/>
<name>A0A6H2H7Z5_9BURK</name>
<evidence type="ECO:0000259" key="3">
    <source>
        <dbReference type="PROSITE" id="PS50405"/>
    </source>
</evidence>
<dbReference type="InterPro" id="IPR004045">
    <property type="entry name" value="Glutathione_S-Trfase_N"/>
</dbReference>
<dbReference type="InterPro" id="IPR010987">
    <property type="entry name" value="Glutathione-S-Trfase_C-like"/>
</dbReference>
<dbReference type="Pfam" id="PF00043">
    <property type="entry name" value="GST_C"/>
    <property type="match status" value="1"/>
</dbReference>
<evidence type="ECO:0000313" key="4">
    <source>
        <dbReference type="EMBL" id="QJC55913.1"/>
    </source>
</evidence>
<evidence type="ECO:0000259" key="2">
    <source>
        <dbReference type="PROSITE" id="PS50404"/>
    </source>
</evidence>
<dbReference type="Gene3D" id="1.20.1050.10">
    <property type="match status" value="1"/>
</dbReference>
<dbReference type="RefSeq" id="WP_168921701.1">
    <property type="nucleotide sequence ID" value="NZ_CP051461.1"/>
</dbReference>
<dbReference type="PROSITE" id="PS50404">
    <property type="entry name" value="GST_NTER"/>
    <property type="match status" value="1"/>
</dbReference>
<gene>
    <name evidence="4" type="primary">yfcG_2</name>
    <name evidence="4" type="ORF">HC248_01197</name>
</gene>
<dbReference type="InterPro" id="IPR004046">
    <property type="entry name" value="GST_C"/>
</dbReference>
<feature type="domain" description="GST C-terminal" evidence="3">
    <location>
        <begin position="84"/>
        <end position="209"/>
    </location>
</feature>
<keyword evidence="5" id="KW-1185">Reference proteome</keyword>
<dbReference type="SFLD" id="SFLDG00358">
    <property type="entry name" value="Main_(cytGST)"/>
    <property type="match status" value="1"/>
</dbReference>
<feature type="domain" description="GST N-terminal" evidence="2">
    <location>
        <begin position="1"/>
        <end position="80"/>
    </location>
</feature>
<dbReference type="InterPro" id="IPR040079">
    <property type="entry name" value="Glutathione_S-Trfase"/>
</dbReference>
<keyword evidence="4" id="KW-0560">Oxidoreductase</keyword>
<accession>A0A6H2H7Z5</accession>
<dbReference type="SFLD" id="SFLDG01151">
    <property type="entry name" value="Main.2:_Nu-like"/>
    <property type="match status" value="1"/>
</dbReference>
<reference evidence="4 5" key="1">
    <citation type="submission" date="2020-04" db="EMBL/GenBank/DDBJ databases">
        <title>Complete genome of a Psychrophilic, Marine, Gas Vacuolate Bacterium Polaromonas vacuolata KCTC 22033T.</title>
        <authorList>
            <person name="Hwang K."/>
            <person name="Kim K.M."/>
        </authorList>
    </citation>
    <scope>NUCLEOTIDE SEQUENCE [LARGE SCALE GENOMIC DNA]</scope>
    <source>
        <strain evidence="4 5">KCTC 22033</strain>
    </source>
</reference>
<evidence type="ECO:0000256" key="1">
    <source>
        <dbReference type="RuleBase" id="RU003494"/>
    </source>
</evidence>
<dbReference type="PANTHER" id="PTHR44051:SF19">
    <property type="entry name" value="DISULFIDE-BOND OXIDOREDUCTASE YFCG"/>
    <property type="match status" value="1"/>
</dbReference>
<dbReference type="EC" id="1.8.4.-" evidence="4"/>
<protein>
    <submittedName>
        <fullName evidence="4">Disulfide-bond oxidoreductase YfcG</fullName>
        <ecNumber evidence="4">1.8.4.-</ecNumber>
    </submittedName>
</protein>
<dbReference type="InterPro" id="IPR036249">
    <property type="entry name" value="Thioredoxin-like_sf"/>
</dbReference>
<proteinExistence type="inferred from homology"/>